<dbReference type="RefSeq" id="WP_175570464.1">
    <property type="nucleotide sequence ID" value="NZ_FSRL01000001.1"/>
</dbReference>
<evidence type="ECO:0000313" key="3">
    <source>
        <dbReference type="Proteomes" id="UP000184932"/>
    </source>
</evidence>
<evidence type="ECO:0000256" key="1">
    <source>
        <dbReference type="SAM" id="SignalP"/>
    </source>
</evidence>
<dbReference type="STRING" id="1217970.SAMN05444002_2284"/>
<keyword evidence="1" id="KW-0732">Signal</keyword>
<proteinExistence type="predicted"/>
<keyword evidence="3" id="KW-1185">Reference proteome</keyword>
<accession>A0A1N6G8C7</accession>
<dbReference type="AlphaFoldDB" id="A0A1N6G8C7"/>
<sequence>MRRRMRPLFAAILALAGLGAGSSVAQSGIPGWLAPHVGTGEGQIAPVVLQRARAGRGR</sequence>
<feature type="signal peptide" evidence="1">
    <location>
        <begin position="1"/>
        <end position="25"/>
    </location>
</feature>
<dbReference type="Proteomes" id="UP000184932">
    <property type="component" value="Unassembled WGS sequence"/>
</dbReference>
<protein>
    <submittedName>
        <fullName evidence="2">Uncharacterized protein</fullName>
    </submittedName>
</protein>
<dbReference type="EMBL" id="FSRL01000001">
    <property type="protein sequence ID" value="SIO03783.1"/>
    <property type="molecule type" value="Genomic_DNA"/>
</dbReference>
<organism evidence="2 3">
    <name type="scientific">Vannielia litorea</name>
    <dbReference type="NCBI Taxonomy" id="1217970"/>
    <lineage>
        <taxon>Bacteria</taxon>
        <taxon>Pseudomonadati</taxon>
        <taxon>Pseudomonadota</taxon>
        <taxon>Alphaproteobacteria</taxon>
        <taxon>Rhodobacterales</taxon>
        <taxon>Paracoccaceae</taxon>
        <taxon>Vannielia</taxon>
    </lineage>
</organism>
<evidence type="ECO:0000313" key="2">
    <source>
        <dbReference type="EMBL" id="SIO03783.1"/>
    </source>
</evidence>
<feature type="chain" id="PRO_5012026034" evidence="1">
    <location>
        <begin position="26"/>
        <end position="58"/>
    </location>
</feature>
<name>A0A1N6G8C7_9RHOB</name>
<reference evidence="3" key="1">
    <citation type="submission" date="2016-11" db="EMBL/GenBank/DDBJ databases">
        <authorList>
            <person name="Varghese N."/>
            <person name="Submissions S."/>
        </authorList>
    </citation>
    <scope>NUCLEOTIDE SEQUENCE [LARGE SCALE GENOMIC DNA]</scope>
    <source>
        <strain evidence="3">DSM 29440</strain>
    </source>
</reference>
<gene>
    <name evidence="2" type="ORF">SAMN05444002_2284</name>
</gene>